<feature type="transmembrane region" description="Helical" evidence="1">
    <location>
        <begin position="148"/>
        <end position="171"/>
    </location>
</feature>
<keyword evidence="1" id="KW-1133">Transmembrane helix</keyword>
<dbReference type="RefSeq" id="WP_100916360.1">
    <property type="nucleotide sequence ID" value="NZ_CP025057.1"/>
</dbReference>
<dbReference type="EMBL" id="CP025057">
    <property type="protein sequence ID" value="AUB31372.1"/>
    <property type="molecule type" value="Genomic_DNA"/>
</dbReference>
<keyword evidence="1" id="KW-0812">Transmembrane</keyword>
<evidence type="ECO:0000313" key="2">
    <source>
        <dbReference type="EMBL" id="AUB31372.1"/>
    </source>
</evidence>
<accession>A0A2K8SD54</accession>
<keyword evidence="3" id="KW-1185">Reference proteome</keyword>
<feature type="transmembrane region" description="Helical" evidence="1">
    <location>
        <begin position="195"/>
        <end position="226"/>
    </location>
</feature>
<sequence>MENEYGFWNHKYDFAEINKYNWRLVLKDNFQLNIKKITLLSMLFAFEVLLTIFSKYVLGGLLIMGFYSIEVSFFGILFIYLSSNIVYSAIINILVNSMRIVLPLGSDPIGVVAMTLSDLSFLIAFAVVFFFLKRSLLFRVKENNKMKYYLWMIVISGILATLISASLSLLYNQTFIFEWYRTLYPALIPEKNSTLWFSIMFVGFGVTIAKFFCNLLLFVISVKILVNLINKHLF</sequence>
<gene>
    <name evidence="2" type="ORF">SFLOR_v1c03150</name>
</gene>
<dbReference type="InterPro" id="IPR053647">
    <property type="entry name" value="Riboflavin_Transporter_RibV"/>
</dbReference>
<reference evidence="2 3" key="1">
    <citation type="submission" date="2017-12" db="EMBL/GenBank/DDBJ databases">
        <title>Complete genome sequence of Spiroplasma floricola 23-6 (ATCC 29989).</title>
        <authorList>
            <person name="Tsai Y.-M."/>
            <person name="Wu P.-S."/>
            <person name="Lo W.-S."/>
            <person name="Kuo C.-H."/>
        </authorList>
    </citation>
    <scope>NUCLEOTIDE SEQUENCE [LARGE SCALE GENOMIC DNA]</scope>
    <source>
        <strain evidence="2 3">23-6</strain>
    </source>
</reference>
<dbReference type="AlphaFoldDB" id="A0A2K8SD54"/>
<dbReference type="NCBIfam" id="NF043064">
    <property type="entry name" value="MMSYN1_0877"/>
    <property type="match status" value="1"/>
</dbReference>
<dbReference type="KEGG" id="sfz:SFLOR_v1c03150"/>
<dbReference type="OrthoDB" id="400886at2"/>
<evidence type="ECO:0000313" key="3">
    <source>
        <dbReference type="Proteomes" id="UP000231823"/>
    </source>
</evidence>
<dbReference type="Proteomes" id="UP000231823">
    <property type="component" value="Chromosome"/>
</dbReference>
<evidence type="ECO:0000256" key="1">
    <source>
        <dbReference type="SAM" id="Phobius"/>
    </source>
</evidence>
<organism evidence="2 3">
    <name type="scientific">Spiroplasma floricola 23-6</name>
    <dbReference type="NCBI Taxonomy" id="1336749"/>
    <lineage>
        <taxon>Bacteria</taxon>
        <taxon>Bacillati</taxon>
        <taxon>Mycoplasmatota</taxon>
        <taxon>Mollicutes</taxon>
        <taxon>Entomoplasmatales</taxon>
        <taxon>Spiroplasmataceae</taxon>
        <taxon>Spiroplasma</taxon>
    </lineage>
</organism>
<protein>
    <recommendedName>
        <fullName evidence="4">ECF transporter S component</fullName>
    </recommendedName>
</protein>
<keyword evidence="1" id="KW-0472">Membrane</keyword>
<evidence type="ECO:0008006" key="4">
    <source>
        <dbReference type="Google" id="ProtNLM"/>
    </source>
</evidence>
<feature type="transmembrane region" description="Helical" evidence="1">
    <location>
        <begin position="108"/>
        <end position="132"/>
    </location>
</feature>
<proteinExistence type="predicted"/>
<name>A0A2K8SD54_9MOLU</name>